<sequence>MGRKKKETCRLVGHRGLVPASTDRQAVRALCMLTLFYHKVPPATLVHSFFFRRTRIARRDSALSFHFAEEKTKK</sequence>
<accession>A0A811BN89</accession>
<evidence type="ECO:0000313" key="2">
    <source>
        <dbReference type="Proteomes" id="UP001253637"/>
    </source>
</evidence>
<organism evidence="1 2">
    <name type="scientific">Pandoravirus japonicus</name>
    <dbReference type="NCBI Taxonomy" id="2823154"/>
    <lineage>
        <taxon>Viruses</taxon>
        <taxon>Pandoravirus</taxon>
    </lineage>
</organism>
<reference evidence="1" key="1">
    <citation type="submission" date="2021-04" db="EMBL/GenBank/DDBJ databases">
        <title>Draft Genome Sequence of Pandoravirus japonicus, Isolated from the Sabaishi River of Niigata, Japan.</title>
        <authorList>
            <person name="Hosokawa N."/>
            <person name="Takahashi H."/>
            <person name="Aoki K."/>
            <person name="Takemura M."/>
        </authorList>
    </citation>
    <scope>NUCLEOTIDE SEQUENCE</scope>
</reference>
<dbReference type="EMBL" id="LC625835">
    <property type="protein sequence ID" value="BCU03504.1"/>
    <property type="molecule type" value="Genomic_DNA"/>
</dbReference>
<dbReference type="Proteomes" id="UP001253637">
    <property type="component" value="Segment"/>
</dbReference>
<proteinExistence type="predicted"/>
<name>A0A811BN89_9VIRU</name>
<protein>
    <submittedName>
        <fullName evidence="1">Uncharacterized protein</fullName>
    </submittedName>
</protein>
<evidence type="ECO:0000313" key="1">
    <source>
        <dbReference type="EMBL" id="BCU03504.1"/>
    </source>
</evidence>